<dbReference type="AlphaFoldDB" id="A0A6M3MBP4"/>
<gene>
    <name evidence="1" type="ORF">MM171B00952_0008</name>
</gene>
<protein>
    <submittedName>
        <fullName evidence="1">Uncharacterized protein</fullName>
    </submittedName>
</protein>
<sequence>MVKPKEGWKWLNVHMPEEEHDALKKLAAGRKWRSFFKDIQDAARKAAEINQDFRDRIAFKDGQIKRLNDEILRLGKG</sequence>
<organism evidence="1">
    <name type="scientific">viral metagenome</name>
    <dbReference type="NCBI Taxonomy" id="1070528"/>
    <lineage>
        <taxon>unclassified sequences</taxon>
        <taxon>metagenomes</taxon>
        <taxon>organismal metagenomes</taxon>
    </lineage>
</organism>
<reference evidence="1" key="1">
    <citation type="submission" date="2020-03" db="EMBL/GenBank/DDBJ databases">
        <title>The deep terrestrial virosphere.</title>
        <authorList>
            <person name="Holmfeldt K."/>
            <person name="Nilsson E."/>
            <person name="Simone D."/>
            <person name="Lopez-Fernandez M."/>
            <person name="Wu X."/>
            <person name="de Brujin I."/>
            <person name="Lundin D."/>
            <person name="Andersson A."/>
            <person name="Bertilsson S."/>
            <person name="Dopson M."/>
        </authorList>
    </citation>
    <scope>NUCLEOTIDE SEQUENCE</scope>
    <source>
        <strain evidence="1">MM171B00952</strain>
    </source>
</reference>
<accession>A0A6M3MBP4</accession>
<dbReference type="EMBL" id="MT143820">
    <property type="protein sequence ID" value="QJB03013.1"/>
    <property type="molecule type" value="Genomic_DNA"/>
</dbReference>
<name>A0A6M3MBP4_9ZZZZ</name>
<proteinExistence type="predicted"/>
<evidence type="ECO:0000313" key="1">
    <source>
        <dbReference type="EMBL" id="QJB03013.1"/>
    </source>
</evidence>